<reference evidence="1" key="1">
    <citation type="submission" date="2021-02" db="EMBL/GenBank/DDBJ databases">
        <authorList>
            <person name="Dougan E. K."/>
            <person name="Rhodes N."/>
            <person name="Thang M."/>
            <person name="Chan C."/>
        </authorList>
    </citation>
    <scope>NUCLEOTIDE SEQUENCE</scope>
</reference>
<comment type="caution">
    <text evidence="1">The sequence shown here is derived from an EMBL/GenBank/DDBJ whole genome shotgun (WGS) entry which is preliminary data.</text>
</comment>
<sequence length="193" mass="21681">MGLAHKATHYFASCEHHGWALLHLLNRVYCIPKIANQASQDQTLSLILHVCRGLALDECRGMLKGMRFETCGPGLLRQLIGIMIRSFELFHGLPFSQKAFPKNVYGVQFSPCALDHCCEIIFVSRVSNCCVDSGEEVWSCKLRPPFLHGTLQPSFKVYIKVVPVAYIAPNFGKACPKGRQYTTALWPKEPDSR</sequence>
<keyword evidence="2" id="KW-1185">Reference proteome</keyword>
<name>A0A812QTL7_9DINO</name>
<dbReference type="AlphaFoldDB" id="A0A812QTL7"/>
<gene>
    <name evidence="1" type="ORF">SNAT2548_LOCUS21960</name>
</gene>
<evidence type="ECO:0000313" key="1">
    <source>
        <dbReference type="EMBL" id="CAE7403556.1"/>
    </source>
</evidence>
<protein>
    <submittedName>
        <fullName evidence="1">Uncharacterized protein</fullName>
    </submittedName>
</protein>
<organism evidence="1 2">
    <name type="scientific">Symbiodinium natans</name>
    <dbReference type="NCBI Taxonomy" id="878477"/>
    <lineage>
        <taxon>Eukaryota</taxon>
        <taxon>Sar</taxon>
        <taxon>Alveolata</taxon>
        <taxon>Dinophyceae</taxon>
        <taxon>Suessiales</taxon>
        <taxon>Symbiodiniaceae</taxon>
        <taxon>Symbiodinium</taxon>
    </lineage>
</organism>
<accession>A0A812QTL7</accession>
<dbReference type="Proteomes" id="UP000604046">
    <property type="component" value="Unassembled WGS sequence"/>
</dbReference>
<dbReference type="EMBL" id="CAJNDS010002269">
    <property type="protein sequence ID" value="CAE7403556.1"/>
    <property type="molecule type" value="Genomic_DNA"/>
</dbReference>
<evidence type="ECO:0000313" key="2">
    <source>
        <dbReference type="Proteomes" id="UP000604046"/>
    </source>
</evidence>
<proteinExistence type="predicted"/>